<keyword evidence="4" id="KW-1185">Reference proteome</keyword>
<dbReference type="Proteomes" id="UP000677918">
    <property type="component" value="Unassembled WGS sequence"/>
</dbReference>
<dbReference type="AlphaFoldDB" id="A0A8J4M3D4"/>
<protein>
    <submittedName>
        <fullName evidence="3">Microcystin dependent MdpB family protein</fullName>
    </submittedName>
</protein>
<accession>A0A8J4M3D4</accession>
<feature type="region of interest" description="Disordered" evidence="1">
    <location>
        <begin position="97"/>
        <end position="132"/>
    </location>
</feature>
<dbReference type="InterPro" id="IPR011083">
    <property type="entry name" value="Phage_tail_collar_dom"/>
</dbReference>
<sequence length="176" mass="18764">MADAYIGEIRIFAGNFAPRDWHFCDGSLLPISQNSALYSILGTRYGGDGKSTFALPDLMGRAPMGQGAGPGLTSYEVGQKIGAETVTLLSTQMPAHNHVPQGNAGDGNKTEPTNHYWSEQPGGRLGKENTYASTPNAIMSPMALAAAGQSLPHNNMQPYLAMNYIICLYGDMPLRG</sequence>
<reference evidence="3" key="1">
    <citation type="submission" date="2021-04" db="EMBL/GenBank/DDBJ databases">
        <title>Draft genome sequence of Xylanibacillus composti strain K13.</title>
        <authorList>
            <person name="Uke A."/>
            <person name="Chhe C."/>
            <person name="Baramee S."/>
            <person name="Kosugi A."/>
        </authorList>
    </citation>
    <scope>NUCLEOTIDE SEQUENCE</scope>
    <source>
        <strain evidence="3">K13</strain>
    </source>
</reference>
<dbReference type="Pfam" id="PF07484">
    <property type="entry name" value="Collar"/>
    <property type="match status" value="1"/>
</dbReference>
<evidence type="ECO:0000313" key="3">
    <source>
        <dbReference type="EMBL" id="GIQ69907.1"/>
    </source>
</evidence>
<proteinExistence type="predicted"/>
<dbReference type="InterPro" id="IPR037053">
    <property type="entry name" value="Phage_tail_collar_dom_sf"/>
</dbReference>
<gene>
    <name evidence="3" type="ORF">XYCOK13_27310</name>
</gene>
<dbReference type="RefSeq" id="WP_213412699.1">
    <property type="nucleotide sequence ID" value="NZ_BOVK01000037.1"/>
</dbReference>
<evidence type="ECO:0000313" key="4">
    <source>
        <dbReference type="Proteomes" id="UP000677918"/>
    </source>
</evidence>
<dbReference type="SUPFAM" id="SSF88874">
    <property type="entry name" value="Receptor-binding domain of short tail fibre protein gp12"/>
    <property type="match status" value="1"/>
</dbReference>
<organism evidence="3 4">
    <name type="scientific">Xylanibacillus composti</name>
    <dbReference type="NCBI Taxonomy" id="1572762"/>
    <lineage>
        <taxon>Bacteria</taxon>
        <taxon>Bacillati</taxon>
        <taxon>Bacillota</taxon>
        <taxon>Bacilli</taxon>
        <taxon>Bacillales</taxon>
        <taxon>Paenibacillaceae</taxon>
        <taxon>Xylanibacillus</taxon>
    </lineage>
</organism>
<feature type="domain" description="Phage tail collar" evidence="2">
    <location>
        <begin position="7"/>
        <end position="63"/>
    </location>
</feature>
<evidence type="ECO:0000256" key="1">
    <source>
        <dbReference type="SAM" id="MobiDB-lite"/>
    </source>
</evidence>
<comment type="caution">
    <text evidence="3">The sequence shown here is derived from an EMBL/GenBank/DDBJ whole genome shotgun (WGS) entry which is preliminary data.</text>
</comment>
<name>A0A8J4M3D4_9BACL</name>
<evidence type="ECO:0000259" key="2">
    <source>
        <dbReference type="Pfam" id="PF07484"/>
    </source>
</evidence>
<dbReference type="Gene3D" id="3.90.1340.10">
    <property type="entry name" value="Phage tail collar domain"/>
    <property type="match status" value="1"/>
</dbReference>
<dbReference type="EMBL" id="BOVK01000037">
    <property type="protein sequence ID" value="GIQ69907.1"/>
    <property type="molecule type" value="Genomic_DNA"/>
</dbReference>